<organism evidence="3 4">
    <name type="scientific">Branchiostoma lanceolatum</name>
    <name type="common">Common lancelet</name>
    <name type="synonym">Amphioxus lanceolatum</name>
    <dbReference type="NCBI Taxonomy" id="7740"/>
    <lineage>
        <taxon>Eukaryota</taxon>
        <taxon>Metazoa</taxon>
        <taxon>Chordata</taxon>
        <taxon>Cephalochordata</taxon>
        <taxon>Leptocardii</taxon>
        <taxon>Amphioxiformes</taxon>
        <taxon>Branchiostomatidae</taxon>
        <taxon>Branchiostoma</taxon>
    </lineage>
</organism>
<name>A0A8J9YM13_BRALA</name>
<dbReference type="GO" id="GO:0016020">
    <property type="term" value="C:membrane"/>
    <property type="evidence" value="ECO:0007669"/>
    <property type="project" value="UniProtKB-SubCell"/>
</dbReference>
<reference evidence="3" key="1">
    <citation type="submission" date="2022-01" db="EMBL/GenBank/DDBJ databases">
        <authorList>
            <person name="Braso-Vives M."/>
        </authorList>
    </citation>
    <scope>NUCLEOTIDE SEQUENCE</scope>
</reference>
<dbReference type="EMBL" id="OV696686">
    <property type="protein sequence ID" value="CAH1226681.1"/>
    <property type="molecule type" value="Genomic_DNA"/>
</dbReference>
<sequence length="309" mass="35370">MCRCIMFFLYSYLRTGYIKTQVVHLKPLALCNILPIQHSHMTFIPSHVVVFIPRRVHVEPVSSATVRVDWTIPEQPTLEEIRFYVIYYKPSSLPAEETRIVIGSREQRYTVTGLEPFTDYTFCVAVVTDVQEFNRSAPVRTRTREADPLAPRNVIIWTMSSRQLRMTWEEPVRWNGPVGGYVITLKQVVITGEMTSVATVRVPNQAHNSHVFGDLQPDTRYEIYIRSHNGVHYSSPVHSRASTLKTENADIRRIYDPMTYSISGHDEFGADKVAILVLLPTAALFTLGVVFLAYFRNKQQQEAMTEVAC</sequence>
<feature type="domain" description="Fibronectin type-III" evidence="2">
    <location>
        <begin position="52"/>
        <end position="146"/>
    </location>
</feature>
<keyword evidence="1" id="KW-0472">Membrane</keyword>
<gene>
    <name evidence="3" type="primary">PRTG</name>
    <name evidence="3" type="ORF">BLAG_LOCUS333</name>
</gene>
<dbReference type="OrthoDB" id="10034517at2759"/>
<dbReference type="Proteomes" id="UP000838412">
    <property type="component" value="Chromosome 1"/>
</dbReference>
<dbReference type="PANTHER" id="PTHR46957:SF3">
    <property type="entry name" value="CYTOKINE RECEPTOR"/>
    <property type="match status" value="1"/>
</dbReference>
<keyword evidence="1" id="KW-1133">Transmembrane helix</keyword>
<keyword evidence="1" id="KW-0812">Transmembrane</keyword>
<keyword evidence="4" id="KW-1185">Reference proteome</keyword>
<dbReference type="InterPro" id="IPR003961">
    <property type="entry name" value="FN3_dom"/>
</dbReference>
<dbReference type="Pfam" id="PF00041">
    <property type="entry name" value="fn3"/>
    <property type="match status" value="2"/>
</dbReference>
<evidence type="ECO:0000313" key="4">
    <source>
        <dbReference type="Proteomes" id="UP000838412"/>
    </source>
</evidence>
<protein>
    <submittedName>
        <fullName evidence="3">PRTG protein</fullName>
    </submittedName>
</protein>
<accession>A0A8J9YM13</accession>
<proteinExistence type="predicted"/>
<dbReference type="PROSITE" id="PS50853">
    <property type="entry name" value="FN3"/>
    <property type="match status" value="2"/>
</dbReference>
<dbReference type="SMART" id="SM00060">
    <property type="entry name" value="FN3"/>
    <property type="match status" value="2"/>
</dbReference>
<dbReference type="InterPro" id="IPR036116">
    <property type="entry name" value="FN3_sf"/>
</dbReference>
<evidence type="ECO:0000313" key="3">
    <source>
        <dbReference type="EMBL" id="CAH1226681.1"/>
    </source>
</evidence>
<dbReference type="InterPro" id="IPR013783">
    <property type="entry name" value="Ig-like_fold"/>
</dbReference>
<evidence type="ECO:0000256" key="1">
    <source>
        <dbReference type="SAM" id="Phobius"/>
    </source>
</evidence>
<feature type="transmembrane region" description="Helical" evidence="1">
    <location>
        <begin position="273"/>
        <end position="295"/>
    </location>
</feature>
<dbReference type="SUPFAM" id="SSF49265">
    <property type="entry name" value="Fibronectin type III"/>
    <property type="match status" value="1"/>
</dbReference>
<dbReference type="Gene3D" id="2.60.40.10">
    <property type="entry name" value="Immunoglobulins"/>
    <property type="match status" value="2"/>
</dbReference>
<dbReference type="CDD" id="cd00063">
    <property type="entry name" value="FN3"/>
    <property type="match status" value="2"/>
</dbReference>
<evidence type="ECO:0000259" key="2">
    <source>
        <dbReference type="PROSITE" id="PS50853"/>
    </source>
</evidence>
<dbReference type="PANTHER" id="PTHR46957">
    <property type="entry name" value="CYTOKINE RECEPTOR"/>
    <property type="match status" value="1"/>
</dbReference>
<dbReference type="AlphaFoldDB" id="A0A8J9YM13"/>
<feature type="domain" description="Fibronectin type-III" evidence="2">
    <location>
        <begin position="150"/>
        <end position="249"/>
    </location>
</feature>
<dbReference type="InterPro" id="IPR050713">
    <property type="entry name" value="RTP_Phos/Ushers"/>
</dbReference>